<organism evidence="1">
    <name type="scientific">marine sediment metagenome</name>
    <dbReference type="NCBI Taxonomy" id="412755"/>
    <lineage>
        <taxon>unclassified sequences</taxon>
        <taxon>metagenomes</taxon>
        <taxon>ecological metagenomes</taxon>
    </lineage>
</organism>
<name>X1SXU7_9ZZZZ</name>
<protein>
    <submittedName>
        <fullName evidence="1">Uncharacterized protein</fullName>
    </submittedName>
</protein>
<comment type="caution">
    <text evidence="1">The sequence shown here is derived from an EMBL/GenBank/DDBJ whole genome shotgun (WGS) entry which is preliminary data.</text>
</comment>
<reference evidence="1" key="1">
    <citation type="journal article" date="2014" name="Front. Microbiol.">
        <title>High frequency of phylogenetically diverse reductive dehalogenase-homologous genes in deep subseafloor sedimentary metagenomes.</title>
        <authorList>
            <person name="Kawai M."/>
            <person name="Futagami T."/>
            <person name="Toyoda A."/>
            <person name="Takaki Y."/>
            <person name="Nishi S."/>
            <person name="Hori S."/>
            <person name="Arai W."/>
            <person name="Tsubouchi T."/>
            <person name="Morono Y."/>
            <person name="Uchiyama I."/>
            <person name="Ito T."/>
            <person name="Fujiyama A."/>
            <person name="Inagaki F."/>
            <person name="Takami H."/>
        </authorList>
    </citation>
    <scope>NUCLEOTIDE SEQUENCE</scope>
    <source>
        <strain evidence="1">Expedition CK06-06</strain>
    </source>
</reference>
<feature type="non-terminal residue" evidence="1">
    <location>
        <position position="1"/>
    </location>
</feature>
<evidence type="ECO:0000313" key="1">
    <source>
        <dbReference type="EMBL" id="GAI80155.1"/>
    </source>
</evidence>
<gene>
    <name evidence="1" type="ORF">S12H4_26142</name>
</gene>
<proteinExistence type="predicted"/>
<sequence length="104" mass="11861">RLQRYGAEDFEIEKIALTHDQVANLGLPPMPAKTSDPRYDRFAASFGDNAVELDALPPDELERIVREAITALIDHAAWHAQIEKGNEEREQIRLQIDELLENLK</sequence>
<accession>X1SXU7</accession>
<dbReference type="AlphaFoldDB" id="X1SXU7"/>
<dbReference type="EMBL" id="BARW01014804">
    <property type="protein sequence ID" value="GAI80155.1"/>
    <property type="molecule type" value="Genomic_DNA"/>
</dbReference>